<sequence>MPSSVVAHMHYYPGTSVLRITYTSGEKYDYIKVPANVYENMKKAPSKGVYLNKVIKPHYAFKKVT</sequence>
<dbReference type="Pfam" id="PF13619">
    <property type="entry name" value="KTSC"/>
    <property type="match status" value="1"/>
</dbReference>
<reference evidence="2 3" key="1">
    <citation type="submission" date="2016-03" db="EMBL/GenBank/DDBJ databases">
        <title>Niastella vici sp. nov., isolated from farmland soil.</title>
        <authorList>
            <person name="Chen L."/>
            <person name="Wang D."/>
            <person name="Yang S."/>
            <person name="Wang G."/>
        </authorList>
    </citation>
    <scope>NUCLEOTIDE SEQUENCE [LARGE SCALE GENOMIC DNA]</scope>
    <source>
        <strain evidence="2 3">DJ57</strain>
    </source>
</reference>
<organism evidence="2 3">
    <name type="scientific">Niastella vici</name>
    <dbReference type="NCBI Taxonomy" id="1703345"/>
    <lineage>
        <taxon>Bacteria</taxon>
        <taxon>Pseudomonadati</taxon>
        <taxon>Bacteroidota</taxon>
        <taxon>Chitinophagia</taxon>
        <taxon>Chitinophagales</taxon>
        <taxon>Chitinophagaceae</taxon>
        <taxon>Niastella</taxon>
    </lineage>
</organism>
<dbReference type="AlphaFoldDB" id="A0A1V9FUC7"/>
<comment type="caution">
    <text evidence="2">The sequence shown here is derived from an EMBL/GenBank/DDBJ whole genome shotgun (WGS) entry which is preliminary data.</text>
</comment>
<feature type="domain" description="KTSC" evidence="1">
    <location>
        <begin position="3"/>
        <end position="59"/>
    </location>
</feature>
<dbReference type="EMBL" id="LVYD01000054">
    <property type="protein sequence ID" value="OQP61965.1"/>
    <property type="molecule type" value="Genomic_DNA"/>
</dbReference>
<accession>A0A1V9FUC7</accession>
<evidence type="ECO:0000313" key="2">
    <source>
        <dbReference type="EMBL" id="OQP61965.1"/>
    </source>
</evidence>
<name>A0A1V9FUC7_9BACT</name>
<keyword evidence="3" id="KW-1185">Reference proteome</keyword>
<dbReference type="RefSeq" id="WP_081150068.1">
    <property type="nucleotide sequence ID" value="NZ_LVYD01000054.1"/>
</dbReference>
<evidence type="ECO:0000313" key="3">
    <source>
        <dbReference type="Proteomes" id="UP000192796"/>
    </source>
</evidence>
<gene>
    <name evidence="2" type="ORF">A3860_30195</name>
</gene>
<protein>
    <submittedName>
        <fullName evidence="2">KTSC domain-containing protein</fullName>
    </submittedName>
</protein>
<dbReference type="Proteomes" id="UP000192796">
    <property type="component" value="Unassembled WGS sequence"/>
</dbReference>
<dbReference type="OrthoDB" id="8450910at2"/>
<evidence type="ECO:0000259" key="1">
    <source>
        <dbReference type="Pfam" id="PF13619"/>
    </source>
</evidence>
<dbReference type="InterPro" id="IPR025309">
    <property type="entry name" value="KTSC_dom"/>
</dbReference>
<proteinExistence type="predicted"/>
<dbReference type="STRING" id="1703345.A3860_30195"/>